<comment type="caution">
    <text evidence="4">The sequence shown here is derived from an EMBL/GenBank/DDBJ whole genome shotgun (WGS) entry which is preliminary data.</text>
</comment>
<organism evidence="4 5">
    <name type="scientific">Halocatena marina</name>
    <dbReference type="NCBI Taxonomy" id="2934937"/>
    <lineage>
        <taxon>Archaea</taxon>
        <taxon>Methanobacteriati</taxon>
        <taxon>Methanobacteriota</taxon>
        <taxon>Stenosarchaea group</taxon>
        <taxon>Halobacteria</taxon>
        <taxon>Halobacteriales</taxon>
        <taxon>Natronomonadaceae</taxon>
        <taxon>Halocatena</taxon>
    </lineage>
</organism>
<feature type="domain" description="HTH bat-type" evidence="3">
    <location>
        <begin position="151"/>
        <end position="203"/>
    </location>
</feature>
<keyword evidence="2" id="KW-0804">Transcription</keyword>
<accession>A0ABD5YV25</accession>
<evidence type="ECO:0000313" key="4">
    <source>
        <dbReference type="EMBL" id="MFC7193089.1"/>
    </source>
</evidence>
<evidence type="ECO:0000256" key="1">
    <source>
        <dbReference type="ARBA" id="ARBA00023015"/>
    </source>
</evidence>
<reference evidence="4 5" key="1">
    <citation type="journal article" date="2019" name="Int. J. Syst. Evol. Microbiol.">
        <title>The Global Catalogue of Microorganisms (GCM) 10K type strain sequencing project: providing services to taxonomists for standard genome sequencing and annotation.</title>
        <authorList>
            <consortium name="The Broad Institute Genomics Platform"/>
            <consortium name="The Broad Institute Genome Sequencing Center for Infectious Disease"/>
            <person name="Wu L."/>
            <person name="Ma J."/>
        </authorList>
    </citation>
    <scope>NUCLEOTIDE SEQUENCE [LARGE SCALE GENOMIC DNA]</scope>
    <source>
        <strain evidence="4 5">RDMS1</strain>
    </source>
</reference>
<dbReference type="PANTHER" id="PTHR34236:SF1">
    <property type="entry name" value="DIMETHYL SULFOXIDE REDUCTASE TRANSCRIPTIONAL ACTIVATOR"/>
    <property type="match status" value="1"/>
</dbReference>
<dbReference type="Proteomes" id="UP001596417">
    <property type="component" value="Unassembled WGS sequence"/>
</dbReference>
<dbReference type="PANTHER" id="PTHR34236">
    <property type="entry name" value="DIMETHYL SULFOXIDE REDUCTASE TRANSCRIPTIONAL ACTIVATOR"/>
    <property type="match status" value="1"/>
</dbReference>
<name>A0ABD5YV25_9EURY</name>
<dbReference type="AlphaFoldDB" id="A0ABD5YV25"/>
<dbReference type="InterPro" id="IPR007050">
    <property type="entry name" value="HTH_bacterioopsin"/>
</dbReference>
<dbReference type="Pfam" id="PF04967">
    <property type="entry name" value="HTH_10"/>
    <property type="match status" value="1"/>
</dbReference>
<gene>
    <name evidence="4" type="ORF">ACFQL7_27140</name>
</gene>
<sequence>MPEVELKLKPSNEEIAAISRDYPDVGFQLLDSFRIEEGALMSILFEIQTPNPESIVESFDEMTELHSYEILHTGETMVLIRCLIDEPAPSRAARASNNLVKPPLVLHNGWIFATFTASDDNISQFKDELESAGVTYHVISIGPPSDPIDRLTKRQQEVLDEAVDRGYYETPRECSITELAIGLGVTKGTVSRVLHRAESAIIKEIV</sequence>
<dbReference type="EMBL" id="JBHTAX010000006">
    <property type="protein sequence ID" value="MFC7193089.1"/>
    <property type="molecule type" value="Genomic_DNA"/>
</dbReference>
<keyword evidence="5" id="KW-1185">Reference proteome</keyword>
<dbReference type="RefSeq" id="WP_248910537.1">
    <property type="nucleotide sequence ID" value="NZ_CP109982.1"/>
</dbReference>
<keyword evidence="1" id="KW-0805">Transcription regulation</keyword>
<evidence type="ECO:0000313" key="5">
    <source>
        <dbReference type="Proteomes" id="UP001596417"/>
    </source>
</evidence>
<dbReference type="GeneID" id="76202663"/>
<protein>
    <submittedName>
        <fullName evidence="4">Helix-turn-helix domain-containing protein</fullName>
    </submittedName>
</protein>
<evidence type="ECO:0000256" key="2">
    <source>
        <dbReference type="ARBA" id="ARBA00023163"/>
    </source>
</evidence>
<evidence type="ECO:0000259" key="3">
    <source>
        <dbReference type="Pfam" id="PF04967"/>
    </source>
</evidence>
<proteinExistence type="predicted"/>